<dbReference type="EMBL" id="JACGWS010000002">
    <property type="protein sequence ID" value="MBC8753919.1"/>
    <property type="molecule type" value="Genomic_DNA"/>
</dbReference>
<keyword evidence="1" id="KW-0472">Membrane</keyword>
<protein>
    <submittedName>
        <fullName evidence="2">Uncharacterized protein</fullName>
    </submittedName>
</protein>
<dbReference type="Proteomes" id="UP000619238">
    <property type="component" value="Unassembled WGS sequence"/>
</dbReference>
<comment type="caution">
    <text evidence="2">The sequence shown here is derived from an EMBL/GenBank/DDBJ whole genome shotgun (WGS) entry which is preliminary data.</text>
</comment>
<evidence type="ECO:0000313" key="2">
    <source>
        <dbReference type="EMBL" id="MBC8753919.1"/>
    </source>
</evidence>
<proteinExistence type="predicted"/>
<feature type="transmembrane region" description="Helical" evidence="1">
    <location>
        <begin position="113"/>
        <end position="130"/>
    </location>
</feature>
<reference evidence="2 3" key="1">
    <citation type="submission" date="2020-07" db="EMBL/GenBank/DDBJ databases">
        <title>Description of Kordia aestuariivivens sp. nov., isolated from a tidal flat.</title>
        <authorList>
            <person name="Park S."/>
            <person name="Yoon J.-H."/>
        </authorList>
    </citation>
    <scope>NUCLEOTIDE SEQUENCE [LARGE SCALE GENOMIC DNA]</scope>
    <source>
        <strain evidence="2 3">YSTF-M3</strain>
    </source>
</reference>
<organism evidence="2 3">
    <name type="scientific">Kordia aestuariivivens</name>
    <dbReference type="NCBI Taxonomy" id="2759037"/>
    <lineage>
        <taxon>Bacteria</taxon>
        <taxon>Pseudomonadati</taxon>
        <taxon>Bacteroidota</taxon>
        <taxon>Flavobacteriia</taxon>
        <taxon>Flavobacteriales</taxon>
        <taxon>Flavobacteriaceae</taxon>
        <taxon>Kordia</taxon>
    </lineage>
</organism>
<gene>
    <name evidence="2" type="ORF">H2O64_04505</name>
</gene>
<keyword evidence="1" id="KW-0812">Transmembrane</keyword>
<feature type="transmembrane region" description="Helical" evidence="1">
    <location>
        <begin position="12"/>
        <end position="34"/>
    </location>
</feature>
<accession>A0ABR7Q6G3</accession>
<keyword evidence="3" id="KW-1185">Reference proteome</keyword>
<feature type="transmembrane region" description="Helical" evidence="1">
    <location>
        <begin position="150"/>
        <end position="167"/>
    </location>
</feature>
<feature type="transmembrane region" description="Helical" evidence="1">
    <location>
        <begin position="179"/>
        <end position="200"/>
    </location>
</feature>
<evidence type="ECO:0000256" key="1">
    <source>
        <dbReference type="SAM" id="Phobius"/>
    </source>
</evidence>
<name>A0ABR7Q6G3_9FLAO</name>
<sequence>MKKTIEKQAISTISIIKGMIIFLIIIMSLIHVYFGNKPDGTRENYLEYKSIIQERDSVQNILLLQLSNSIINKEQYIEKSNIKSELYSNKIKACNKEKRAIINSFKFNGRKSFHYWLFIFGLSFSFFFLAIRYTYRIIYDHKNTHLKKSLFFEASAWMAVSLFWVIHSVFVKSADLPTFVYASIMLCVCLLISISIFFFIKYLIHRKTHTLESYKASIVRLIELIADIKVDHYFKMAVKASTEENEAEINKDAEVLDKKIFSTLDSITDEKK</sequence>
<dbReference type="RefSeq" id="WP_187560953.1">
    <property type="nucleotide sequence ID" value="NZ_JACGWS010000002.1"/>
</dbReference>
<keyword evidence="1" id="KW-1133">Transmembrane helix</keyword>
<evidence type="ECO:0000313" key="3">
    <source>
        <dbReference type="Proteomes" id="UP000619238"/>
    </source>
</evidence>